<evidence type="ECO:0000256" key="5">
    <source>
        <dbReference type="ARBA" id="ARBA00022989"/>
    </source>
</evidence>
<dbReference type="PROSITE" id="PS50216">
    <property type="entry name" value="DHHC"/>
    <property type="match status" value="1"/>
</dbReference>
<dbReference type="EC" id="2.3.1.225" evidence="8"/>
<comment type="similarity">
    <text evidence="2 8">Belongs to the DHHC palmitoyltransferase family.</text>
</comment>
<dbReference type="InterPro" id="IPR001594">
    <property type="entry name" value="Palmitoyltrfase_DHHC"/>
</dbReference>
<evidence type="ECO:0000256" key="6">
    <source>
        <dbReference type="ARBA" id="ARBA00023136"/>
    </source>
</evidence>
<evidence type="ECO:0000256" key="4">
    <source>
        <dbReference type="ARBA" id="ARBA00022692"/>
    </source>
</evidence>
<organism evidence="10 11">
    <name type="scientific">Volvox africanus</name>
    <dbReference type="NCBI Taxonomy" id="51714"/>
    <lineage>
        <taxon>Eukaryota</taxon>
        <taxon>Viridiplantae</taxon>
        <taxon>Chlorophyta</taxon>
        <taxon>core chlorophytes</taxon>
        <taxon>Chlorophyceae</taxon>
        <taxon>CS clade</taxon>
        <taxon>Chlamydomonadales</taxon>
        <taxon>Volvocaceae</taxon>
        <taxon>Volvox</taxon>
    </lineage>
</organism>
<comment type="subcellular location">
    <subcellularLocation>
        <location evidence="1">Membrane</location>
        <topology evidence="1">Multi-pass membrane protein</topology>
    </subcellularLocation>
</comment>
<keyword evidence="5 8" id="KW-1133">Transmembrane helix</keyword>
<evidence type="ECO:0000313" key="11">
    <source>
        <dbReference type="Proteomes" id="UP000747399"/>
    </source>
</evidence>
<name>A0A8J4AUP6_9CHLO</name>
<keyword evidence="7 8" id="KW-0012">Acyltransferase</keyword>
<keyword evidence="11" id="KW-1185">Reference proteome</keyword>
<evidence type="ECO:0000259" key="9">
    <source>
        <dbReference type="Pfam" id="PF01529"/>
    </source>
</evidence>
<protein>
    <recommendedName>
        <fullName evidence="8">S-acyltransferase</fullName>
        <ecNumber evidence="8">2.3.1.225</ecNumber>
    </recommendedName>
    <alternativeName>
        <fullName evidence="8">Palmitoyltransferase</fullName>
    </alternativeName>
</protein>
<dbReference type="Pfam" id="PF01529">
    <property type="entry name" value="DHHC"/>
    <property type="match status" value="1"/>
</dbReference>
<dbReference type="InterPro" id="IPR039859">
    <property type="entry name" value="PFA4/ZDH16/20/ERF2-like"/>
</dbReference>
<comment type="caution">
    <text evidence="10">The sequence shown here is derived from an EMBL/GenBank/DDBJ whole genome shotgun (WGS) entry which is preliminary data.</text>
</comment>
<feature type="transmembrane region" description="Helical" evidence="8">
    <location>
        <begin position="153"/>
        <end position="176"/>
    </location>
</feature>
<feature type="domain" description="Palmitoyltransferase DHHC" evidence="9">
    <location>
        <begin position="109"/>
        <end position="232"/>
    </location>
</feature>
<feature type="transmembrane region" description="Helical" evidence="8">
    <location>
        <begin position="61"/>
        <end position="81"/>
    </location>
</feature>
<feature type="transmembrane region" description="Helical" evidence="8">
    <location>
        <begin position="32"/>
        <end position="49"/>
    </location>
</feature>
<proteinExistence type="inferred from homology"/>
<dbReference type="Proteomes" id="UP000747399">
    <property type="component" value="Unassembled WGS sequence"/>
</dbReference>
<accession>A0A8J4AUP6</accession>
<dbReference type="EMBL" id="BNCO01000005">
    <property type="protein sequence ID" value="GIL48082.1"/>
    <property type="molecule type" value="Genomic_DNA"/>
</dbReference>
<evidence type="ECO:0000256" key="3">
    <source>
        <dbReference type="ARBA" id="ARBA00022679"/>
    </source>
</evidence>
<feature type="transmembrane region" description="Helical" evidence="8">
    <location>
        <begin position="197"/>
        <end position="219"/>
    </location>
</feature>
<evidence type="ECO:0000256" key="1">
    <source>
        <dbReference type="ARBA" id="ARBA00004141"/>
    </source>
</evidence>
<evidence type="ECO:0000256" key="7">
    <source>
        <dbReference type="ARBA" id="ARBA00023315"/>
    </source>
</evidence>
<dbReference type="GO" id="GO:0019706">
    <property type="term" value="F:protein-cysteine S-palmitoyltransferase activity"/>
    <property type="evidence" value="ECO:0007669"/>
    <property type="project" value="UniProtKB-EC"/>
</dbReference>
<keyword evidence="6 8" id="KW-0472">Membrane</keyword>
<reference evidence="10" key="1">
    <citation type="journal article" date="2021" name="Proc. Natl. Acad. Sci. U.S.A.">
        <title>Three genomes in the algal genus Volvox reveal the fate of a haploid sex-determining region after a transition to homothallism.</title>
        <authorList>
            <person name="Yamamoto K."/>
            <person name="Hamaji T."/>
            <person name="Kawai-Toyooka H."/>
            <person name="Matsuzaki R."/>
            <person name="Takahashi F."/>
            <person name="Nishimura Y."/>
            <person name="Kawachi M."/>
            <person name="Noguchi H."/>
            <person name="Minakuchi Y."/>
            <person name="Umen J.G."/>
            <person name="Toyoda A."/>
            <person name="Nozaki H."/>
        </authorList>
    </citation>
    <scope>NUCLEOTIDE SEQUENCE</scope>
    <source>
        <strain evidence="10">NIES-3780</strain>
    </source>
</reference>
<keyword evidence="4 8" id="KW-0812">Transmembrane</keyword>
<evidence type="ECO:0000256" key="8">
    <source>
        <dbReference type="RuleBase" id="RU079119"/>
    </source>
</evidence>
<comment type="catalytic activity">
    <reaction evidence="8">
        <text>L-cysteinyl-[protein] + hexadecanoyl-CoA = S-hexadecanoyl-L-cysteinyl-[protein] + CoA</text>
        <dbReference type="Rhea" id="RHEA:36683"/>
        <dbReference type="Rhea" id="RHEA-COMP:10131"/>
        <dbReference type="Rhea" id="RHEA-COMP:11032"/>
        <dbReference type="ChEBI" id="CHEBI:29950"/>
        <dbReference type="ChEBI" id="CHEBI:57287"/>
        <dbReference type="ChEBI" id="CHEBI:57379"/>
        <dbReference type="ChEBI" id="CHEBI:74151"/>
        <dbReference type="EC" id="2.3.1.225"/>
    </reaction>
</comment>
<gene>
    <name evidence="10" type="ORF">Vafri_4781</name>
</gene>
<sequence length="308" mass="35908">MARKQPAESKCESCLNSMASCFDRSVKYLEPFLVVFAVILILLDVYTFFKHVVTEIVRQSGLTVAGIHVVWSLWLLFNVFWNQMHCTFTSPGTTVEVREEALQSAMTYDWRWCRKCNRGKPPLAHHCSVCNRCVLKMDHHCVWMANCVGFNNYRFFVLFLFYMWVGSLYSAVVFWLHVPGLSRLDDISRDSRGFLPFFMFVTSCSIWMAMCVMLGWHVWLVLTGQGTIDYLDNSSRAADARAAGRRWVNPYHLGAVANWRETFDVWGRWWWLTWMLPSRRRKLGNGYEIKKVNSKDLPSGQDMVFQGI</sequence>
<dbReference type="GO" id="GO:0016020">
    <property type="term" value="C:membrane"/>
    <property type="evidence" value="ECO:0007669"/>
    <property type="project" value="UniProtKB-SubCell"/>
</dbReference>
<evidence type="ECO:0000256" key="2">
    <source>
        <dbReference type="ARBA" id="ARBA00008574"/>
    </source>
</evidence>
<comment type="domain">
    <text evidence="8">The DHHC domain is required for palmitoyltransferase activity.</text>
</comment>
<dbReference type="PANTHER" id="PTHR12246">
    <property type="entry name" value="PALMITOYLTRANSFERASE ZDHHC16"/>
    <property type="match status" value="1"/>
</dbReference>
<keyword evidence="3 8" id="KW-0808">Transferase</keyword>
<evidence type="ECO:0000313" key="10">
    <source>
        <dbReference type="EMBL" id="GIL48082.1"/>
    </source>
</evidence>
<dbReference type="AlphaFoldDB" id="A0A8J4AUP6"/>